<gene>
    <name evidence="2" type="ordered locus">Clocel_2338</name>
</gene>
<organism evidence="2 3">
    <name type="scientific">Clostridium cellulovorans (strain ATCC 35296 / DSM 3052 / OCM 3 / 743B)</name>
    <dbReference type="NCBI Taxonomy" id="573061"/>
    <lineage>
        <taxon>Bacteria</taxon>
        <taxon>Bacillati</taxon>
        <taxon>Bacillota</taxon>
        <taxon>Clostridia</taxon>
        <taxon>Eubacteriales</taxon>
        <taxon>Clostridiaceae</taxon>
        <taxon>Clostridium</taxon>
    </lineage>
</organism>
<feature type="transmembrane region" description="Helical" evidence="1">
    <location>
        <begin position="34"/>
        <end position="56"/>
    </location>
</feature>
<dbReference type="KEGG" id="ccb:Clocel_2338"/>
<dbReference type="OrthoDB" id="1708240at2"/>
<dbReference type="EMBL" id="CP002160">
    <property type="protein sequence ID" value="ADL52057.1"/>
    <property type="molecule type" value="Genomic_DNA"/>
</dbReference>
<dbReference type="HOGENOM" id="CLU_179196_0_0_9"/>
<evidence type="ECO:0000313" key="3">
    <source>
        <dbReference type="Proteomes" id="UP000002730"/>
    </source>
</evidence>
<keyword evidence="1" id="KW-1133">Transmembrane helix</keyword>
<evidence type="ECO:0000313" key="2">
    <source>
        <dbReference type="EMBL" id="ADL52057.1"/>
    </source>
</evidence>
<reference evidence="2 3" key="1">
    <citation type="submission" date="2010-08" db="EMBL/GenBank/DDBJ databases">
        <title>Complete sequence of Clostridium cellulovorans 743B.</title>
        <authorList>
            <consortium name="US DOE Joint Genome Institute"/>
            <person name="Lucas S."/>
            <person name="Copeland A."/>
            <person name="Lapidus A."/>
            <person name="Cheng J.-F."/>
            <person name="Bruce D."/>
            <person name="Goodwin L."/>
            <person name="Pitluck S."/>
            <person name="Chertkov O."/>
            <person name="Detter J.C."/>
            <person name="Han C."/>
            <person name="Tapia R."/>
            <person name="Land M."/>
            <person name="Hauser L."/>
            <person name="Chang Y.-J."/>
            <person name="Jeffries C."/>
            <person name="Kyrpides N."/>
            <person name="Ivanova N."/>
            <person name="Mikhailova N."/>
            <person name="Hemme C.L."/>
            <person name="Woyke T."/>
        </authorList>
    </citation>
    <scope>NUCLEOTIDE SEQUENCE [LARGE SCALE GENOMIC DNA]</scope>
    <source>
        <strain evidence="3">ATCC 35296 / DSM 3052 / OCM 3 / 743B</strain>
    </source>
</reference>
<dbReference type="Proteomes" id="UP000002730">
    <property type="component" value="Chromosome"/>
</dbReference>
<accession>D9SP92</accession>
<protein>
    <submittedName>
        <fullName evidence="2">Uncharacterized protein</fullName>
    </submittedName>
</protein>
<keyword evidence="1" id="KW-0472">Membrane</keyword>
<proteinExistence type="predicted"/>
<sequence>MRNILLKKEVQAVSMLGKVKNIFKSKKGEGYVDSAVKILIAVVLGALLLAGLYLLFKDTVLPTLTAKIKAMFNYSG</sequence>
<keyword evidence="1" id="KW-0812">Transmembrane</keyword>
<name>D9SP92_CLOC7</name>
<dbReference type="eggNOG" id="ENOG5032ZGD">
    <property type="taxonomic scope" value="Bacteria"/>
</dbReference>
<dbReference type="AlphaFoldDB" id="D9SP92"/>
<dbReference type="InterPro" id="IPR045765">
    <property type="entry name" value="DUF6133"/>
</dbReference>
<keyword evidence="3" id="KW-1185">Reference proteome</keyword>
<evidence type="ECO:0000256" key="1">
    <source>
        <dbReference type="SAM" id="Phobius"/>
    </source>
</evidence>
<dbReference type="STRING" id="573061.Clocel_2338"/>
<dbReference type="RefSeq" id="WP_010075396.1">
    <property type="nucleotide sequence ID" value="NC_014393.1"/>
</dbReference>
<dbReference type="Pfam" id="PF19629">
    <property type="entry name" value="DUF6133"/>
    <property type="match status" value="1"/>
</dbReference>